<dbReference type="OrthoDB" id="9809908at2"/>
<dbReference type="PANTHER" id="PTHR34220">
    <property type="entry name" value="SENSOR HISTIDINE KINASE YPDA"/>
    <property type="match status" value="1"/>
</dbReference>
<name>A0A3P1XMZ1_TANFO</name>
<reference evidence="3 4" key="1">
    <citation type="submission" date="2018-11" db="EMBL/GenBank/DDBJ databases">
        <title>Genomes From Bacteria Associated with the Canine Oral Cavity: a Test Case for Automated Genome-Based Taxonomic Assignment.</title>
        <authorList>
            <person name="Coil D.A."/>
            <person name="Jospin G."/>
            <person name="Darling A.E."/>
            <person name="Wallis C."/>
            <person name="Davis I.J."/>
            <person name="Harris S."/>
            <person name="Eisen J.A."/>
            <person name="Holcombe L.J."/>
            <person name="O'Flynn C."/>
        </authorList>
    </citation>
    <scope>NUCLEOTIDE SEQUENCE [LARGE SCALE GENOMIC DNA]</scope>
    <source>
        <strain evidence="3 4">OH2617_COT-023</strain>
    </source>
</reference>
<feature type="transmembrane region" description="Helical" evidence="1">
    <location>
        <begin position="54"/>
        <end position="76"/>
    </location>
</feature>
<organism evidence="3 4">
    <name type="scientific">Tannerella forsythia</name>
    <name type="common">Bacteroides forsythus</name>
    <dbReference type="NCBI Taxonomy" id="28112"/>
    <lineage>
        <taxon>Bacteria</taxon>
        <taxon>Pseudomonadati</taxon>
        <taxon>Bacteroidota</taxon>
        <taxon>Bacteroidia</taxon>
        <taxon>Bacteroidales</taxon>
        <taxon>Tannerellaceae</taxon>
        <taxon>Tannerella</taxon>
    </lineage>
</organism>
<dbReference type="GO" id="GO:0016020">
    <property type="term" value="C:membrane"/>
    <property type="evidence" value="ECO:0007669"/>
    <property type="project" value="InterPro"/>
</dbReference>
<dbReference type="PANTHER" id="PTHR34220:SF7">
    <property type="entry name" value="SENSOR HISTIDINE KINASE YPDA"/>
    <property type="match status" value="1"/>
</dbReference>
<dbReference type="RefSeq" id="WP_124751847.1">
    <property type="nucleotide sequence ID" value="NZ_RQYS01000034.1"/>
</dbReference>
<evidence type="ECO:0000259" key="2">
    <source>
        <dbReference type="Pfam" id="PF06580"/>
    </source>
</evidence>
<evidence type="ECO:0000256" key="1">
    <source>
        <dbReference type="SAM" id="Phobius"/>
    </source>
</evidence>
<feature type="transmembrane region" description="Helical" evidence="1">
    <location>
        <begin position="88"/>
        <end position="107"/>
    </location>
</feature>
<keyword evidence="1" id="KW-0812">Transmembrane</keyword>
<feature type="transmembrane region" description="Helical" evidence="1">
    <location>
        <begin position="21"/>
        <end position="42"/>
    </location>
</feature>
<keyword evidence="1" id="KW-1133">Transmembrane helix</keyword>
<dbReference type="Pfam" id="PF06580">
    <property type="entry name" value="His_kinase"/>
    <property type="match status" value="1"/>
</dbReference>
<dbReference type="AlphaFoldDB" id="A0A3P1XMZ1"/>
<keyword evidence="1" id="KW-0472">Membrane</keyword>
<keyword evidence="3" id="KW-0418">Kinase</keyword>
<dbReference type="Proteomes" id="UP000278609">
    <property type="component" value="Unassembled WGS sequence"/>
</dbReference>
<dbReference type="InterPro" id="IPR050640">
    <property type="entry name" value="Bact_2-comp_sensor_kinase"/>
</dbReference>
<comment type="caution">
    <text evidence="3">The sequence shown here is derived from an EMBL/GenBank/DDBJ whole genome shotgun (WGS) entry which is preliminary data.</text>
</comment>
<sequence length="345" mass="40042">MTRTREHHFMLRFLFAPNYRVGRHVIFIMLWAVITFNQVFIAYRDSQSVLGNRIYPVCLISCMTYLMAMYFNYFYLAPKFLLKGKHTAYAVALCVIVLVLPTLSVWSEYGVRNMLNLPHRITSYTHPLIVVDNLSTSVVTAICFCGISLVLFFGKWIKGNEEVSRMEREHVRSELNKLKGQIAPAFLSQTLRNASSLAASQPQDTSKMLMQLGQLLRYQLYDCHRDRILLKSEIRALTVMFELEQSNRPAFEYRIRTDGEVNNTFVSPMLFLSLVQCAVAESRSVELLFRLREETLLFTCRTDHKEICDGDTFSSIRQRLEWQYPDRHTLQLSEGTITLTIDLSL</sequence>
<feature type="transmembrane region" description="Helical" evidence="1">
    <location>
        <begin position="134"/>
        <end position="157"/>
    </location>
</feature>
<dbReference type="InterPro" id="IPR010559">
    <property type="entry name" value="Sig_transdc_His_kin_internal"/>
</dbReference>
<evidence type="ECO:0000313" key="4">
    <source>
        <dbReference type="Proteomes" id="UP000278609"/>
    </source>
</evidence>
<accession>A0A3P1XMZ1</accession>
<evidence type="ECO:0000313" key="3">
    <source>
        <dbReference type="EMBL" id="RRD59855.1"/>
    </source>
</evidence>
<gene>
    <name evidence="3" type="ORF">EII40_08555</name>
</gene>
<protein>
    <submittedName>
        <fullName evidence="3">Histidine kinase</fullName>
    </submittedName>
</protein>
<dbReference type="EMBL" id="RQYS01000034">
    <property type="protein sequence ID" value="RRD59855.1"/>
    <property type="molecule type" value="Genomic_DNA"/>
</dbReference>
<dbReference type="GO" id="GO:0000155">
    <property type="term" value="F:phosphorelay sensor kinase activity"/>
    <property type="evidence" value="ECO:0007669"/>
    <property type="project" value="InterPro"/>
</dbReference>
<proteinExistence type="predicted"/>
<keyword evidence="3" id="KW-0808">Transferase</keyword>
<feature type="domain" description="Signal transduction histidine kinase internal region" evidence="2">
    <location>
        <begin position="174"/>
        <end position="245"/>
    </location>
</feature>